<dbReference type="Gene3D" id="3.40.1160.10">
    <property type="entry name" value="Acetylglutamate kinase-like"/>
    <property type="match status" value="1"/>
</dbReference>
<protein>
    <recommendedName>
        <fullName evidence="3">UMP kinase</fullName>
        <ecNumber evidence="3">2.7.4.22</ecNumber>
    </recommendedName>
    <alternativeName>
        <fullName evidence="9">Uridine monophosphate kinase</fullName>
    </alternativeName>
</protein>
<dbReference type="GO" id="GO:0033862">
    <property type="term" value="F:UMP kinase activity"/>
    <property type="evidence" value="ECO:0007669"/>
    <property type="project" value="UniProtKB-EC"/>
</dbReference>
<dbReference type="GO" id="GO:0005524">
    <property type="term" value="F:ATP binding"/>
    <property type="evidence" value="ECO:0007669"/>
    <property type="project" value="UniProtKB-KW"/>
</dbReference>
<name>T1BZZ0_9ZZZZ</name>
<keyword evidence="6 11" id="KW-0418">Kinase</keyword>
<comment type="caution">
    <text evidence="11">The sequence shown here is derived from an EMBL/GenBank/DDBJ whole genome shotgun (WGS) entry which is preliminary data.</text>
</comment>
<comment type="similarity">
    <text evidence="2">Belongs to the UMP kinase family.</text>
</comment>
<gene>
    <name evidence="11" type="ORF">B1B_00522</name>
</gene>
<dbReference type="SUPFAM" id="SSF53633">
    <property type="entry name" value="Carbamate kinase-like"/>
    <property type="match status" value="1"/>
</dbReference>
<comment type="pathway">
    <text evidence="1">Pyrimidine metabolism; CTP biosynthesis via de novo pathway; UDP from UMP (UMPK route): step 1/1.</text>
</comment>
<evidence type="ECO:0000259" key="10">
    <source>
        <dbReference type="Pfam" id="PF00696"/>
    </source>
</evidence>
<dbReference type="GO" id="GO:0006225">
    <property type="term" value="P:UDP biosynthetic process"/>
    <property type="evidence" value="ECO:0007669"/>
    <property type="project" value="TreeGrafter"/>
</dbReference>
<keyword evidence="4" id="KW-0808">Transferase</keyword>
<feature type="domain" description="Aspartate/glutamate/uridylate kinase" evidence="10">
    <location>
        <begin position="37"/>
        <end position="127"/>
    </location>
</feature>
<dbReference type="InterPro" id="IPR036393">
    <property type="entry name" value="AceGlu_kinase-like_sf"/>
</dbReference>
<evidence type="ECO:0000256" key="6">
    <source>
        <dbReference type="ARBA" id="ARBA00022777"/>
    </source>
</evidence>
<reference evidence="11" key="2">
    <citation type="journal article" date="2014" name="ISME J.">
        <title>Microbial stratification in low pH oxic and suboxic macroscopic growths along an acid mine drainage.</title>
        <authorList>
            <person name="Mendez-Garcia C."/>
            <person name="Mesa V."/>
            <person name="Sprenger R.R."/>
            <person name="Richter M."/>
            <person name="Diez M.S."/>
            <person name="Solano J."/>
            <person name="Bargiela R."/>
            <person name="Golyshina O.V."/>
            <person name="Manteca A."/>
            <person name="Ramos J.L."/>
            <person name="Gallego J.R."/>
            <person name="Llorente I."/>
            <person name="Martins Dos Santos V.A."/>
            <person name="Jensen O.N."/>
            <person name="Pelaez A.I."/>
            <person name="Sanchez J."/>
            <person name="Ferrer M."/>
        </authorList>
    </citation>
    <scope>NUCLEOTIDE SEQUENCE</scope>
</reference>
<accession>T1BZZ0</accession>
<reference evidence="11" key="1">
    <citation type="submission" date="2013-08" db="EMBL/GenBank/DDBJ databases">
        <authorList>
            <person name="Mendez C."/>
            <person name="Richter M."/>
            <person name="Ferrer M."/>
            <person name="Sanchez J."/>
        </authorList>
    </citation>
    <scope>NUCLEOTIDE SEQUENCE</scope>
</reference>
<dbReference type="InterPro" id="IPR001048">
    <property type="entry name" value="Asp/Glu/Uridylate_kinase"/>
</dbReference>
<evidence type="ECO:0000256" key="8">
    <source>
        <dbReference type="ARBA" id="ARBA00022975"/>
    </source>
</evidence>
<dbReference type="PANTHER" id="PTHR42833">
    <property type="entry name" value="URIDYLATE KINASE"/>
    <property type="match status" value="1"/>
</dbReference>
<evidence type="ECO:0000313" key="11">
    <source>
        <dbReference type="EMBL" id="EQD78806.1"/>
    </source>
</evidence>
<keyword evidence="8" id="KW-0665">Pyrimidine biosynthesis</keyword>
<dbReference type="EMBL" id="AUZY01000399">
    <property type="protein sequence ID" value="EQD78806.1"/>
    <property type="molecule type" value="Genomic_DNA"/>
</dbReference>
<keyword evidence="5" id="KW-0547">Nucleotide-binding</keyword>
<evidence type="ECO:0000256" key="4">
    <source>
        <dbReference type="ARBA" id="ARBA00022679"/>
    </source>
</evidence>
<evidence type="ECO:0000256" key="5">
    <source>
        <dbReference type="ARBA" id="ARBA00022741"/>
    </source>
</evidence>
<evidence type="ECO:0000256" key="1">
    <source>
        <dbReference type="ARBA" id="ARBA00004791"/>
    </source>
</evidence>
<dbReference type="EC" id="2.7.4.22" evidence="3"/>
<dbReference type="AlphaFoldDB" id="T1BZZ0"/>
<keyword evidence="7" id="KW-0067">ATP-binding</keyword>
<sequence>MNALSFTSFLDNINTKIPTTVNDAVEMISLYGCVIMGGTEPGHTTDTVAALLAERIGAGILINGTSVDGVYDSDPAKNKNARKYSELSYEEAIKRSIVSSVGAGPSVFMDLTSLVIAKRSGIRIYVIRGDEIDEYKKICSTGKTGGTIIG</sequence>
<dbReference type="PANTHER" id="PTHR42833:SF4">
    <property type="entry name" value="URIDYLATE KINASE PUMPKIN, CHLOROPLASTIC"/>
    <property type="match status" value="1"/>
</dbReference>
<dbReference type="Pfam" id="PF00696">
    <property type="entry name" value="AA_kinase"/>
    <property type="match status" value="1"/>
</dbReference>
<evidence type="ECO:0000256" key="9">
    <source>
        <dbReference type="ARBA" id="ARBA00032092"/>
    </source>
</evidence>
<evidence type="ECO:0000256" key="2">
    <source>
        <dbReference type="ARBA" id="ARBA00007614"/>
    </source>
</evidence>
<evidence type="ECO:0000256" key="7">
    <source>
        <dbReference type="ARBA" id="ARBA00022840"/>
    </source>
</evidence>
<organism evidence="11">
    <name type="scientific">mine drainage metagenome</name>
    <dbReference type="NCBI Taxonomy" id="410659"/>
    <lineage>
        <taxon>unclassified sequences</taxon>
        <taxon>metagenomes</taxon>
        <taxon>ecological metagenomes</taxon>
    </lineage>
</organism>
<proteinExistence type="inferred from homology"/>
<evidence type="ECO:0000256" key="3">
    <source>
        <dbReference type="ARBA" id="ARBA00012899"/>
    </source>
</evidence>